<dbReference type="RefSeq" id="WP_092060348.1">
    <property type="nucleotide sequence ID" value="NZ_FOJU01000001.1"/>
</dbReference>
<dbReference type="Gene3D" id="1.20.120.620">
    <property type="entry name" value="Backbone structure of the membrane domain of e. Coli histidine kinase receptor kdpd"/>
    <property type="match status" value="1"/>
</dbReference>
<keyword evidence="11" id="KW-0902">Two-component regulatory system</keyword>
<evidence type="ECO:0000256" key="10">
    <source>
        <dbReference type="ARBA" id="ARBA00022989"/>
    </source>
</evidence>
<dbReference type="STRING" id="871651.SAMN05421688_0553"/>
<evidence type="ECO:0000313" key="15">
    <source>
        <dbReference type="EMBL" id="SFA74571.1"/>
    </source>
</evidence>
<evidence type="ECO:0000256" key="4">
    <source>
        <dbReference type="ARBA" id="ARBA00022553"/>
    </source>
</evidence>
<gene>
    <name evidence="15" type="ORF">SAMN05421688_0553</name>
</gene>
<evidence type="ECO:0000256" key="5">
    <source>
        <dbReference type="ARBA" id="ARBA00022679"/>
    </source>
</evidence>
<keyword evidence="10 13" id="KW-1133">Transmembrane helix</keyword>
<dbReference type="Proteomes" id="UP000198796">
    <property type="component" value="Unassembled WGS sequence"/>
</dbReference>
<dbReference type="EC" id="2.7.13.3" evidence="3"/>
<proteinExistence type="predicted"/>
<evidence type="ECO:0000259" key="14">
    <source>
        <dbReference type="PROSITE" id="PS50109"/>
    </source>
</evidence>
<evidence type="ECO:0000256" key="8">
    <source>
        <dbReference type="ARBA" id="ARBA00022777"/>
    </source>
</evidence>
<dbReference type="InterPro" id="IPR011495">
    <property type="entry name" value="Sig_transdc_His_kin_sub2_dim/P"/>
</dbReference>
<dbReference type="InterPro" id="IPR025201">
    <property type="entry name" value="KdpD_TM"/>
</dbReference>
<accession>A0A1I0VE23</accession>
<feature type="transmembrane region" description="Helical" evidence="13">
    <location>
        <begin position="53"/>
        <end position="86"/>
    </location>
</feature>
<dbReference type="OrthoDB" id="9816309at2"/>
<keyword evidence="8 15" id="KW-0418">Kinase</keyword>
<dbReference type="SMART" id="SM00387">
    <property type="entry name" value="HATPase_c"/>
    <property type="match status" value="1"/>
</dbReference>
<keyword evidence="9" id="KW-0067">ATP-binding</keyword>
<organism evidence="15 16">
    <name type="scientific">Poseidonocella pacifica</name>
    <dbReference type="NCBI Taxonomy" id="871651"/>
    <lineage>
        <taxon>Bacteria</taxon>
        <taxon>Pseudomonadati</taxon>
        <taxon>Pseudomonadota</taxon>
        <taxon>Alphaproteobacteria</taxon>
        <taxon>Rhodobacterales</taxon>
        <taxon>Roseobacteraceae</taxon>
        <taxon>Poseidonocella</taxon>
    </lineage>
</organism>
<feature type="domain" description="Histidine kinase" evidence="14">
    <location>
        <begin position="145"/>
        <end position="336"/>
    </location>
</feature>
<dbReference type="Gene3D" id="3.30.565.10">
    <property type="entry name" value="Histidine kinase-like ATPase, C-terminal domain"/>
    <property type="match status" value="1"/>
</dbReference>
<protein>
    <recommendedName>
        <fullName evidence="3">histidine kinase</fullName>
        <ecNumber evidence="3">2.7.13.3</ecNumber>
    </recommendedName>
</protein>
<evidence type="ECO:0000256" key="7">
    <source>
        <dbReference type="ARBA" id="ARBA00022741"/>
    </source>
</evidence>
<dbReference type="PANTHER" id="PTHR41523">
    <property type="entry name" value="TWO-COMPONENT SYSTEM SENSOR PROTEIN"/>
    <property type="match status" value="1"/>
</dbReference>
<dbReference type="Pfam" id="PF02518">
    <property type="entry name" value="HATPase_c"/>
    <property type="match status" value="1"/>
</dbReference>
<dbReference type="PROSITE" id="PS50109">
    <property type="entry name" value="HIS_KIN"/>
    <property type="match status" value="1"/>
</dbReference>
<dbReference type="GO" id="GO:0016020">
    <property type="term" value="C:membrane"/>
    <property type="evidence" value="ECO:0007669"/>
    <property type="project" value="UniProtKB-SubCell"/>
</dbReference>
<dbReference type="InterPro" id="IPR005467">
    <property type="entry name" value="His_kinase_dom"/>
</dbReference>
<feature type="transmembrane region" description="Helical" evidence="13">
    <location>
        <begin position="21"/>
        <end position="41"/>
    </location>
</feature>
<comment type="catalytic activity">
    <reaction evidence="1">
        <text>ATP + protein L-histidine = ADP + protein N-phospho-L-histidine.</text>
        <dbReference type="EC" id="2.7.13.3"/>
    </reaction>
</comment>
<dbReference type="InterPro" id="IPR038318">
    <property type="entry name" value="KdpD_sf"/>
</dbReference>
<keyword evidence="6 13" id="KW-0812">Transmembrane</keyword>
<dbReference type="GO" id="GO:0005524">
    <property type="term" value="F:ATP binding"/>
    <property type="evidence" value="ECO:0007669"/>
    <property type="project" value="UniProtKB-KW"/>
</dbReference>
<comment type="subcellular location">
    <subcellularLocation>
        <location evidence="2">Membrane</location>
        <topology evidence="2">Multi-pass membrane protein</topology>
    </subcellularLocation>
</comment>
<keyword evidence="4" id="KW-0597">Phosphoprotein</keyword>
<evidence type="ECO:0000313" key="16">
    <source>
        <dbReference type="Proteomes" id="UP000198796"/>
    </source>
</evidence>
<name>A0A1I0VE23_9RHOB</name>
<evidence type="ECO:0000256" key="2">
    <source>
        <dbReference type="ARBA" id="ARBA00004141"/>
    </source>
</evidence>
<keyword evidence="7" id="KW-0547">Nucleotide-binding</keyword>
<evidence type="ECO:0000256" key="11">
    <source>
        <dbReference type="ARBA" id="ARBA00023012"/>
    </source>
</evidence>
<dbReference type="AlphaFoldDB" id="A0A1I0VE23"/>
<evidence type="ECO:0000256" key="13">
    <source>
        <dbReference type="SAM" id="Phobius"/>
    </source>
</evidence>
<evidence type="ECO:0000256" key="3">
    <source>
        <dbReference type="ARBA" id="ARBA00012438"/>
    </source>
</evidence>
<keyword evidence="12 13" id="KW-0472">Membrane</keyword>
<dbReference type="GO" id="GO:0000160">
    <property type="term" value="P:phosphorelay signal transduction system"/>
    <property type="evidence" value="ECO:0007669"/>
    <property type="project" value="UniProtKB-KW"/>
</dbReference>
<evidence type="ECO:0000256" key="1">
    <source>
        <dbReference type="ARBA" id="ARBA00000085"/>
    </source>
</evidence>
<evidence type="ECO:0000256" key="6">
    <source>
        <dbReference type="ARBA" id="ARBA00022692"/>
    </source>
</evidence>
<sequence>MWNAVQPWLAAVAVKERSLRYKITFVVLSCGISIWLRFALHDQLPLGFPYLTFFPAVVLTTFFAGTGAGIVTGVVCGLASWFYFIYPINSFGLHASTALALGLYIFIIATDIILIHVMRLVLLQLDEERDNSASLARSRELMFSELQHRISNNLQVISAMLQLQRRAVSDATARQVLDVAAGRLAVVARVQRSLHDPDRQQVEAGDLLRRVLPDVVEASGSGRKVSLAIDAEPVVITPDQSMPFGLIATELVSNAVEHGLPGQERLVIRVRLAREDGAIRLDVQDDGKGFPESFDLSTTRSLGLMIARQFSEQLGGDLSAENDGGARAVLIFPEDENLEAQRKDNTAKPARDAALA</sequence>
<dbReference type="SUPFAM" id="SSF55874">
    <property type="entry name" value="ATPase domain of HSP90 chaperone/DNA topoisomerase II/histidine kinase"/>
    <property type="match status" value="1"/>
</dbReference>
<dbReference type="InterPro" id="IPR003594">
    <property type="entry name" value="HATPase_dom"/>
</dbReference>
<keyword evidence="5" id="KW-0808">Transferase</keyword>
<evidence type="ECO:0000256" key="9">
    <source>
        <dbReference type="ARBA" id="ARBA00022840"/>
    </source>
</evidence>
<dbReference type="Pfam" id="PF07568">
    <property type="entry name" value="HisKA_2"/>
    <property type="match status" value="1"/>
</dbReference>
<dbReference type="GO" id="GO:0004673">
    <property type="term" value="F:protein histidine kinase activity"/>
    <property type="evidence" value="ECO:0007669"/>
    <property type="project" value="UniProtKB-EC"/>
</dbReference>
<dbReference type="EMBL" id="FOJU01000001">
    <property type="protein sequence ID" value="SFA74571.1"/>
    <property type="molecule type" value="Genomic_DNA"/>
</dbReference>
<evidence type="ECO:0000256" key="12">
    <source>
        <dbReference type="ARBA" id="ARBA00023136"/>
    </source>
</evidence>
<dbReference type="PANTHER" id="PTHR41523:SF8">
    <property type="entry name" value="ETHYLENE RESPONSE SENSOR PROTEIN"/>
    <property type="match status" value="1"/>
</dbReference>
<dbReference type="Pfam" id="PF13493">
    <property type="entry name" value="DUF4118"/>
    <property type="match status" value="1"/>
</dbReference>
<feature type="transmembrane region" description="Helical" evidence="13">
    <location>
        <begin position="98"/>
        <end position="122"/>
    </location>
</feature>
<reference evidence="15 16" key="1">
    <citation type="submission" date="2016-10" db="EMBL/GenBank/DDBJ databases">
        <authorList>
            <person name="de Groot N.N."/>
        </authorList>
    </citation>
    <scope>NUCLEOTIDE SEQUENCE [LARGE SCALE GENOMIC DNA]</scope>
    <source>
        <strain evidence="15 16">DSM 29316</strain>
    </source>
</reference>
<dbReference type="InterPro" id="IPR036890">
    <property type="entry name" value="HATPase_C_sf"/>
</dbReference>
<keyword evidence="16" id="KW-1185">Reference proteome</keyword>